<feature type="domain" description="PapC-like C-terminal" evidence="11">
    <location>
        <begin position="748"/>
        <end position="805"/>
    </location>
</feature>
<dbReference type="Pfam" id="PF00577">
    <property type="entry name" value="Usher"/>
    <property type="match status" value="1"/>
</dbReference>
<keyword evidence="5" id="KW-1029">Fimbrium biogenesis</keyword>
<dbReference type="InterPro" id="IPR043142">
    <property type="entry name" value="PapC-like_C_sf"/>
</dbReference>
<organism evidence="13 14">
    <name type="scientific">Atlantibacter hermannii NBRC 105704</name>
    <dbReference type="NCBI Taxonomy" id="1115512"/>
    <lineage>
        <taxon>Bacteria</taxon>
        <taxon>Pseudomonadati</taxon>
        <taxon>Pseudomonadota</taxon>
        <taxon>Gammaproteobacteria</taxon>
        <taxon>Enterobacterales</taxon>
        <taxon>Enterobacteriaceae</taxon>
        <taxon>Atlantibacter</taxon>
    </lineage>
</organism>
<dbReference type="GO" id="GO:0009297">
    <property type="term" value="P:pilus assembly"/>
    <property type="evidence" value="ECO:0007669"/>
    <property type="project" value="InterPro"/>
</dbReference>
<dbReference type="PANTHER" id="PTHR30451">
    <property type="entry name" value="OUTER MEMBRANE USHER PROTEIN"/>
    <property type="match status" value="1"/>
</dbReference>
<evidence type="ECO:0000259" key="11">
    <source>
        <dbReference type="Pfam" id="PF13953"/>
    </source>
</evidence>
<dbReference type="Gene3D" id="3.10.20.410">
    <property type="match status" value="1"/>
</dbReference>
<comment type="similarity">
    <text evidence="2">Belongs to the fimbrial export usher family.</text>
</comment>
<dbReference type="InterPro" id="IPR042186">
    <property type="entry name" value="FimD_plug_dom"/>
</dbReference>
<dbReference type="InterPro" id="IPR025949">
    <property type="entry name" value="PapC-like_C"/>
</dbReference>
<evidence type="ECO:0000256" key="1">
    <source>
        <dbReference type="ARBA" id="ARBA00004571"/>
    </source>
</evidence>
<evidence type="ECO:0000256" key="3">
    <source>
        <dbReference type="ARBA" id="ARBA00022448"/>
    </source>
</evidence>
<evidence type="ECO:0000256" key="8">
    <source>
        <dbReference type="ARBA" id="ARBA00023136"/>
    </source>
</evidence>
<dbReference type="Proteomes" id="UP000010297">
    <property type="component" value="Unassembled WGS sequence"/>
</dbReference>
<keyword evidence="3" id="KW-0813">Transport</keyword>
<dbReference type="InterPro" id="IPR025885">
    <property type="entry name" value="PapC_N"/>
</dbReference>
<dbReference type="GeneID" id="92830753"/>
<gene>
    <name evidence="13" type="primary">fimD</name>
    <name evidence="13" type="ORF">EH105704_08_00390</name>
</gene>
<proteinExistence type="inferred from homology"/>
<sequence length="819" mass="89752">MHGAKFKIIASLVSSAIICRSALAGEYFDPGLLQAVNGQDAITDTSLISQGYQPPGTYRVHIDVNGNAVMVSSVRFELDKEKRLIPCLSFNAYKKLGVDMSKLDTNAKDNELTNACAPAEEQVPGIKVDFDFAQLKLDINIPQTVLLDESVMGVPEEEWDDGIPALINTYQLSGQHYITRSQSTEDAAFANLTNGINIGRWRFRNNSTLSKDEGWKNISNYVETAVHSLKGELTLGDASTPGDIFDSLQLRGIQLSSDTDMLPDQMDGFAPTIRGIAKSNAQVTVRDHGSIIYQRSVPPGPFVINSLSSVSDGGKLDVTIKEADGSETHTTVAYSSVPQLLRAKQVKYSLVIGHYITTGSSDGEDDPRLVQATLAWGLPLNTTLYGGAQYHQRFKAANVGIGFDLKRFGGIAVDMTKSESQHRNQKISDGKMVRMTYRNTLADGDTQIRLDNRYYYHDYYAFQDWADSGAQTPGERKRREYNLSLNQNISDEHSLYATLSRTENGDRSVSRSWQLGWSASFRFFSLSMAFSMSRESDAPEWDKQLSLTLSAPFSEAYPELQPTANYTATSSLQGDMTNQLGLSGRFGDNEDLNWNAQFTEASQHKQSDTQTASMGVDYQGRYGDASVTYNADRNNYLSWNASGSVIAHRHGITAGRYTNNSMALIAAPGAADLPLNSGQHVMTDSRGYALMPDVQAYRRNQLEIDTHNADKTLDFVSTSAEVVPTKDAVVLAEFKPISGRKAVATVAYNGKNPPFGARVKIEGQDDAFYLGDGGQVYLNAAPDSGVLVISWGDHQSCKAPFTLPPKGKAPIVLVTTECH</sequence>
<evidence type="ECO:0000259" key="12">
    <source>
        <dbReference type="Pfam" id="PF13954"/>
    </source>
</evidence>
<dbReference type="Pfam" id="PF13954">
    <property type="entry name" value="PapC_N"/>
    <property type="match status" value="1"/>
</dbReference>
<dbReference type="RefSeq" id="WP_002436661.1">
    <property type="nucleotide sequence ID" value="NZ_BAFF01000008.1"/>
</dbReference>
<dbReference type="GO" id="GO:0009279">
    <property type="term" value="C:cell outer membrane"/>
    <property type="evidence" value="ECO:0007669"/>
    <property type="project" value="UniProtKB-SubCell"/>
</dbReference>
<keyword evidence="4" id="KW-1134">Transmembrane beta strand</keyword>
<dbReference type="Gene3D" id="2.60.40.2070">
    <property type="match status" value="1"/>
</dbReference>
<dbReference type="PANTHER" id="PTHR30451:SF21">
    <property type="entry name" value="FIMBRIAL USHER DOMAIN-CONTAINING PROTEIN YDET-RELATED"/>
    <property type="match status" value="1"/>
</dbReference>
<evidence type="ECO:0000256" key="5">
    <source>
        <dbReference type="ARBA" id="ARBA00022558"/>
    </source>
</evidence>
<dbReference type="Pfam" id="PF13953">
    <property type="entry name" value="PapC_C"/>
    <property type="match status" value="1"/>
</dbReference>
<protein>
    <submittedName>
        <fullName evidence="13">Type 1 fimbrial usher protein FimD</fullName>
    </submittedName>
</protein>
<reference evidence="13 14" key="1">
    <citation type="submission" date="2012-02" db="EMBL/GenBank/DDBJ databases">
        <title>Whole genome shotgun sequence of Escherichia hermannii NBRC 105704.</title>
        <authorList>
            <person name="Yoshida I."/>
            <person name="Hosoyama A."/>
            <person name="Tsuchikane K."/>
            <person name="Katsumata H."/>
            <person name="Yamazaki S."/>
            <person name="Fujita N."/>
        </authorList>
    </citation>
    <scope>NUCLEOTIDE SEQUENCE [LARGE SCALE GENOMIC DNA]</scope>
    <source>
        <strain evidence="13 14">NBRC 105704</strain>
    </source>
</reference>
<dbReference type="Gene3D" id="2.60.40.2610">
    <property type="entry name" value="Outer membrane usher protein FimD, plug domain"/>
    <property type="match status" value="1"/>
</dbReference>
<feature type="domain" description="PapC N-terminal" evidence="12">
    <location>
        <begin position="27"/>
        <end position="173"/>
    </location>
</feature>
<dbReference type="GO" id="GO:0015473">
    <property type="term" value="F:fimbrial usher porin activity"/>
    <property type="evidence" value="ECO:0007669"/>
    <property type="project" value="InterPro"/>
</dbReference>
<accession>H5V3V3</accession>
<keyword evidence="8" id="KW-0472">Membrane</keyword>
<comment type="caution">
    <text evidence="13">The sequence shown here is derived from an EMBL/GenBank/DDBJ whole genome shotgun (WGS) entry which is preliminary data.</text>
</comment>
<keyword evidence="9" id="KW-0998">Cell outer membrane</keyword>
<keyword evidence="7 10" id="KW-0732">Signal</keyword>
<evidence type="ECO:0000256" key="7">
    <source>
        <dbReference type="ARBA" id="ARBA00022729"/>
    </source>
</evidence>
<dbReference type="EMBL" id="BAFF01000008">
    <property type="protein sequence ID" value="GAB52661.1"/>
    <property type="molecule type" value="Genomic_DNA"/>
</dbReference>
<keyword evidence="14" id="KW-1185">Reference proteome</keyword>
<dbReference type="SUPFAM" id="SSF141729">
    <property type="entry name" value="FimD N-terminal domain-like"/>
    <property type="match status" value="1"/>
</dbReference>
<evidence type="ECO:0000256" key="9">
    <source>
        <dbReference type="ARBA" id="ARBA00023237"/>
    </source>
</evidence>
<dbReference type="AlphaFoldDB" id="H5V3V3"/>
<feature type="chain" id="PRO_5003600530" evidence="10">
    <location>
        <begin position="25"/>
        <end position="819"/>
    </location>
</feature>
<evidence type="ECO:0000256" key="6">
    <source>
        <dbReference type="ARBA" id="ARBA00022692"/>
    </source>
</evidence>
<evidence type="ECO:0000256" key="2">
    <source>
        <dbReference type="ARBA" id="ARBA00008064"/>
    </source>
</evidence>
<dbReference type="eggNOG" id="COG3188">
    <property type="taxonomic scope" value="Bacteria"/>
</dbReference>
<comment type="subcellular location">
    <subcellularLocation>
        <location evidence="1">Cell outer membrane</location>
        <topology evidence="1">Multi-pass membrane protein</topology>
    </subcellularLocation>
</comment>
<evidence type="ECO:0000256" key="4">
    <source>
        <dbReference type="ARBA" id="ARBA00022452"/>
    </source>
</evidence>
<feature type="signal peptide" evidence="10">
    <location>
        <begin position="1"/>
        <end position="24"/>
    </location>
</feature>
<dbReference type="Gene3D" id="2.60.40.3110">
    <property type="match status" value="1"/>
</dbReference>
<keyword evidence="6" id="KW-0812">Transmembrane</keyword>
<evidence type="ECO:0000313" key="13">
    <source>
        <dbReference type="EMBL" id="GAB52661.1"/>
    </source>
</evidence>
<dbReference type="InterPro" id="IPR037224">
    <property type="entry name" value="PapC_N_sf"/>
</dbReference>
<dbReference type="InterPro" id="IPR000015">
    <property type="entry name" value="Fimb_usher"/>
</dbReference>
<name>H5V3V3_ATLHE</name>
<evidence type="ECO:0000313" key="14">
    <source>
        <dbReference type="Proteomes" id="UP000010297"/>
    </source>
</evidence>
<evidence type="ECO:0000256" key="10">
    <source>
        <dbReference type="SAM" id="SignalP"/>
    </source>
</evidence>